<dbReference type="PROSITE" id="PS50931">
    <property type="entry name" value="HTH_LYSR"/>
    <property type="match status" value="1"/>
</dbReference>
<keyword evidence="2" id="KW-0805">Transcription regulation</keyword>
<protein>
    <submittedName>
        <fullName evidence="6">DNA-binding transcriptional regulator, LysR family</fullName>
    </submittedName>
</protein>
<dbReference type="Proteomes" id="UP000199706">
    <property type="component" value="Unassembled WGS sequence"/>
</dbReference>
<dbReference type="InterPro" id="IPR005119">
    <property type="entry name" value="LysR_subst-bd"/>
</dbReference>
<dbReference type="SUPFAM" id="SSF46785">
    <property type="entry name" value="Winged helix' DNA-binding domain"/>
    <property type="match status" value="1"/>
</dbReference>
<dbReference type="OrthoDB" id="5525645at2"/>
<organism evidence="6 7">
    <name type="scientific">Paraburkholderia phenazinium</name>
    <dbReference type="NCBI Taxonomy" id="60549"/>
    <lineage>
        <taxon>Bacteria</taxon>
        <taxon>Pseudomonadati</taxon>
        <taxon>Pseudomonadota</taxon>
        <taxon>Betaproteobacteria</taxon>
        <taxon>Burkholderiales</taxon>
        <taxon>Burkholderiaceae</taxon>
        <taxon>Paraburkholderia</taxon>
    </lineage>
</organism>
<dbReference type="GO" id="GO:0043565">
    <property type="term" value="F:sequence-specific DNA binding"/>
    <property type="evidence" value="ECO:0007669"/>
    <property type="project" value="TreeGrafter"/>
</dbReference>
<dbReference type="EMBL" id="FNCJ01000002">
    <property type="protein sequence ID" value="SDG16150.1"/>
    <property type="molecule type" value="Genomic_DNA"/>
</dbReference>
<feature type="domain" description="HTH lysR-type" evidence="5">
    <location>
        <begin position="16"/>
        <end position="67"/>
    </location>
</feature>
<keyword evidence="3 6" id="KW-0238">DNA-binding</keyword>
<reference evidence="6 7" key="1">
    <citation type="submission" date="2016-10" db="EMBL/GenBank/DDBJ databases">
        <authorList>
            <person name="de Groot N.N."/>
        </authorList>
    </citation>
    <scope>NUCLEOTIDE SEQUENCE [LARGE SCALE GENOMIC DNA]</scope>
    <source>
        <strain evidence="6 7">LMG 2247</strain>
    </source>
</reference>
<accession>A0A1G7S218</accession>
<evidence type="ECO:0000256" key="2">
    <source>
        <dbReference type="ARBA" id="ARBA00023015"/>
    </source>
</evidence>
<name>A0A1G7S218_9BURK</name>
<dbReference type="AlphaFoldDB" id="A0A1G7S218"/>
<evidence type="ECO:0000256" key="3">
    <source>
        <dbReference type="ARBA" id="ARBA00023125"/>
    </source>
</evidence>
<dbReference type="Gene3D" id="1.10.10.10">
    <property type="entry name" value="Winged helix-like DNA-binding domain superfamily/Winged helix DNA-binding domain"/>
    <property type="match status" value="1"/>
</dbReference>
<dbReference type="InterPro" id="IPR000847">
    <property type="entry name" value="LysR_HTH_N"/>
</dbReference>
<dbReference type="SUPFAM" id="SSF53850">
    <property type="entry name" value="Periplasmic binding protein-like II"/>
    <property type="match status" value="1"/>
</dbReference>
<evidence type="ECO:0000313" key="6">
    <source>
        <dbReference type="EMBL" id="SDG16150.1"/>
    </source>
</evidence>
<evidence type="ECO:0000256" key="4">
    <source>
        <dbReference type="ARBA" id="ARBA00023163"/>
    </source>
</evidence>
<dbReference type="Pfam" id="PF00126">
    <property type="entry name" value="HTH_1"/>
    <property type="match status" value="1"/>
</dbReference>
<dbReference type="GO" id="GO:0006351">
    <property type="term" value="P:DNA-templated transcription"/>
    <property type="evidence" value="ECO:0007669"/>
    <property type="project" value="TreeGrafter"/>
</dbReference>
<evidence type="ECO:0000259" key="5">
    <source>
        <dbReference type="PROSITE" id="PS50931"/>
    </source>
</evidence>
<sequence>MKQNFTVRQGALDGVEAFLSIAQHRSFRRAAAELGVTPSAISQTVRVLEARIGAALFVRTTRSVGLTEAGERFLSRAKPAFAELVAASEVARELGQRPAGLLRLAVPSAVVPIVLQPLIASFCRAYPEVVVEIAASAELVDLAAEGFDAGIRLGQFIAADMVAVRLTPPFPLEVVCSPDYLRGRSRPERIDDLRDHACLRMRRSNGAIASWPFVDGKKAVEAIVSGPLIAQDYPTLLGAAIQGVGLAQVPGPFAAAPIADGRLQALLTPFAVTTPGVFLYHSGRHQVLPKLRAFIDHVRYQSADAAGEGKVARRSRESDRAK</sequence>
<dbReference type="InterPro" id="IPR036388">
    <property type="entry name" value="WH-like_DNA-bd_sf"/>
</dbReference>
<evidence type="ECO:0000256" key="1">
    <source>
        <dbReference type="ARBA" id="ARBA00009437"/>
    </source>
</evidence>
<proteinExistence type="inferred from homology"/>
<dbReference type="Gene3D" id="3.40.190.290">
    <property type="match status" value="1"/>
</dbReference>
<dbReference type="RefSeq" id="WP_090682394.1">
    <property type="nucleotide sequence ID" value="NZ_CADERL010000002.1"/>
</dbReference>
<dbReference type="InterPro" id="IPR036390">
    <property type="entry name" value="WH_DNA-bd_sf"/>
</dbReference>
<dbReference type="PANTHER" id="PTHR30537:SF1">
    <property type="entry name" value="HTH-TYPE TRANSCRIPTIONAL REGULATOR PGRR"/>
    <property type="match status" value="1"/>
</dbReference>
<gene>
    <name evidence="6" type="ORF">SAMN05216466_102325</name>
</gene>
<dbReference type="FunFam" id="1.10.10.10:FF:000001">
    <property type="entry name" value="LysR family transcriptional regulator"/>
    <property type="match status" value="1"/>
</dbReference>
<dbReference type="InterPro" id="IPR058163">
    <property type="entry name" value="LysR-type_TF_proteobact-type"/>
</dbReference>
<dbReference type="GO" id="GO:0003700">
    <property type="term" value="F:DNA-binding transcription factor activity"/>
    <property type="evidence" value="ECO:0007669"/>
    <property type="project" value="InterPro"/>
</dbReference>
<dbReference type="PANTHER" id="PTHR30537">
    <property type="entry name" value="HTH-TYPE TRANSCRIPTIONAL REGULATOR"/>
    <property type="match status" value="1"/>
</dbReference>
<dbReference type="PRINTS" id="PR00039">
    <property type="entry name" value="HTHLYSR"/>
</dbReference>
<keyword evidence="4" id="KW-0804">Transcription</keyword>
<comment type="similarity">
    <text evidence="1">Belongs to the LysR transcriptional regulatory family.</text>
</comment>
<dbReference type="Pfam" id="PF03466">
    <property type="entry name" value="LysR_substrate"/>
    <property type="match status" value="1"/>
</dbReference>
<evidence type="ECO:0000313" key="7">
    <source>
        <dbReference type="Proteomes" id="UP000199706"/>
    </source>
</evidence>